<dbReference type="PROSITE" id="PS51549">
    <property type="entry name" value="DM13"/>
    <property type="match status" value="1"/>
</dbReference>
<dbReference type="OrthoDB" id="155521at2"/>
<evidence type="ECO:0000259" key="2">
    <source>
        <dbReference type="PROSITE" id="PS51549"/>
    </source>
</evidence>
<feature type="signal peptide" evidence="1">
    <location>
        <begin position="1"/>
        <end position="21"/>
    </location>
</feature>
<name>A0A1S2VH30_9BACT</name>
<organism evidence="3 4">
    <name type="scientific">Arsenicibacter rosenii</name>
    <dbReference type="NCBI Taxonomy" id="1750698"/>
    <lineage>
        <taxon>Bacteria</taxon>
        <taxon>Pseudomonadati</taxon>
        <taxon>Bacteroidota</taxon>
        <taxon>Cytophagia</taxon>
        <taxon>Cytophagales</taxon>
        <taxon>Spirosomataceae</taxon>
        <taxon>Arsenicibacter</taxon>
    </lineage>
</organism>
<keyword evidence="1" id="KW-0732">Signal</keyword>
<proteinExistence type="predicted"/>
<protein>
    <recommendedName>
        <fullName evidence="2">DM13 domain-containing protein</fullName>
    </recommendedName>
</protein>
<feature type="domain" description="DM13" evidence="2">
    <location>
        <begin position="56"/>
        <end position="151"/>
    </location>
</feature>
<sequence>MCTLKQAFIYFLLVLIYCSCAAPEDLTTLGTAGMPVNTANPSQTFDSTGQQVIASGTFRNGVHTVSGTVKLYEKSGNQTLVFSNFTSEAGPDLRIYLAADTKAGNFTEVKRLTATGNFYVELAAPVRLEQQRFVLIWCKQFAVHFGNAELKP</sequence>
<dbReference type="EMBL" id="MORL01000012">
    <property type="protein sequence ID" value="OIN57496.1"/>
    <property type="molecule type" value="Genomic_DNA"/>
</dbReference>
<evidence type="ECO:0000313" key="4">
    <source>
        <dbReference type="Proteomes" id="UP000181790"/>
    </source>
</evidence>
<evidence type="ECO:0000313" key="3">
    <source>
        <dbReference type="EMBL" id="OIN57496.1"/>
    </source>
</evidence>
<comment type="caution">
    <text evidence="3">The sequence shown here is derived from an EMBL/GenBank/DDBJ whole genome shotgun (WGS) entry which is preliminary data.</text>
</comment>
<dbReference type="Pfam" id="PF10517">
    <property type="entry name" value="DM13"/>
    <property type="match status" value="1"/>
</dbReference>
<keyword evidence="4" id="KW-1185">Reference proteome</keyword>
<evidence type="ECO:0000256" key="1">
    <source>
        <dbReference type="SAM" id="SignalP"/>
    </source>
</evidence>
<dbReference type="Proteomes" id="UP000181790">
    <property type="component" value="Unassembled WGS sequence"/>
</dbReference>
<reference evidence="3 4" key="1">
    <citation type="submission" date="2016-10" db="EMBL/GenBank/DDBJ databases">
        <title>Arsenicibacter rosenii gen. nov., sp. nov., an efficient arsenic-methylating bacterium isolated from an arsenic-contaminated paddy soil.</title>
        <authorList>
            <person name="Huang K."/>
        </authorList>
    </citation>
    <scope>NUCLEOTIDE SEQUENCE [LARGE SCALE GENOMIC DNA]</scope>
    <source>
        <strain evidence="3 4">SM-1</strain>
    </source>
</reference>
<dbReference type="InterPro" id="IPR019545">
    <property type="entry name" value="DM13_domain"/>
</dbReference>
<accession>A0A1S2VH30</accession>
<feature type="chain" id="PRO_5010262520" description="DM13 domain-containing protein" evidence="1">
    <location>
        <begin position="22"/>
        <end position="152"/>
    </location>
</feature>
<dbReference type="AlphaFoldDB" id="A0A1S2VH30"/>
<gene>
    <name evidence="3" type="ORF">BLX24_19925</name>
</gene>